<dbReference type="KEGG" id="alka:J0B03_11870"/>
<name>A0A975AHC2_9FIRM</name>
<dbReference type="Proteomes" id="UP000663499">
    <property type="component" value="Chromosome"/>
</dbReference>
<reference evidence="1" key="1">
    <citation type="submission" date="2021-03" db="EMBL/GenBank/DDBJ databases">
        <title>Alkalibacter marinus sp. nov., isolated from tidal flat sediment.</title>
        <authorList>
            <person name="Namirimu T."/>
            <person name="Yang J.-A."/>
            <person name="Yang S.-H."/>
            <person name="Kim Y.-J."/>
            <person name="Kwon K.K."/>
        </authorList>
    </citation>
    <scope>NUCLEOTIDE SEQUENCE</scope>
    <source>
        <strain evidence="1">ES005</strain>
    </source>
</reference>
<dbReference type="EMBL" id="CP071444">
    <property type="protein sequence ID" value="QSX08464.1"/>
    <property type="molecule type" value="Genomic_DNA"/>
</dbReference>
<organism evidence="1 2">
    <name type="scientific">Alkalibacter rhizosphaerae</name>
    <dbReference type="NCBI Taxonomy" id="2815577"/>
    <lineage>
        <taxon>Bacteria</taxon>
        <taxon>Bacillati</taxon>
        <taxon>Bacillota</taxon>
        <taxon>Clostridia</taxon>
        <taxon>Eubacteriales</taxon>
        <taxon>Eubacteriaceae</taxon>
        <taxon>Alkalibacter</taxon>
    </lineage>
</organism>
<gene>
    <name evidence="1" type="ORF">J0B03_11870</name>
</gene>
<dbReference type="PROSITE" id="PS51257">
    <property type="entry name" value="PROKAR_LIPOPROTEIN"/>
    <property type="match status" value="1"/>
</dbReference>
<accession>A0A975AHC2</accession>
<proteinExistence type="predicted"/>
<dbReference type="AlphaFoldDB" id="A0A975AHC2"/>
<evidence type="ECO:0000313" key="1">
    <source>
        <dbReference type="EMBL" id="QSX08464.1"/>
    </source>
</evidence>
<dbReference type="RefSeq" id="WP_207299805.1">
    <property type="nucleotide sequence ID" value="NZ_CP071444.1"/>
</dbReference>
<keyword evidence="2" id="KW-1185">Reference proteome</keyword>
<evidence type="ECO:0000313" key="2">
    <source>
        <dbReference type="Proteomes" id="UP000663499"/>
    </source>
</evidence>
<protein>
    <submittedName>
        <fullName evidence="1">Uncharacterized protein</fullName>
    </submittedName>
</protein>
<sequence length="70" mass="7839">MRTRIAIILAIVFGLLLVASCSSPKGPTVNRLMVEDGWIFYSDDNVIYYGEYSGAAYKVDFDGNNKTRIE</sequence>